<keyword evidence="1" id="KW-0472">Membrane</keyword>
<dbReference type="Proteomes" id="UP000597762">
    <property type="component" value="Unassembled WGS sequence"/>
</dbReference>
<organism evidence="2 3">
    <name type="scientific">Acanthosepion pharaonis</name>
    <name type="common">Pharaoh cuttlefish</name>
    <name type="synonym">Sepia pharaonis</name>
    <dbReference type="NCBI Taxonomy" id="158019"/>
    <lineage>
        <taxon>Eukaryota</taxon>
        <taxon>Metazoa</taxon>
        <taxon>Spiralia</taxon>
        <taxon>Lophotrochozoa</taxon>
        <taxon>Mollusca</taxon>
        <taxon>Cephalopoda</taxon>
        <taxon>Coleoidea</taxon>
        <taxon>Decapodiformes</taxon>
        <taxon>Sepiida</taxon>
        <taxon>Sepiina</taxon>
        <taxon>Sepiidae</taxon>
        <taxon>Acanthosepion</taxon>
    </lineage>
</organism>
<evidence type="ECO:0000313" key="2">
    <source>
        <dbReference type="EMBL" id="CAE1241669.1"/>
    </source>
</evidence>
<gene>
    <name evidence="2" type="ORF">SPHA_22966</name>
</gene>
<evidence type="ECO:0000313" key="3">
    <source>
        <dbReference type="Proteomes" id="UP000597762"/>
    </source>
</evidence>
<accession>A0A812BU25</accession>
<reference evidence="2" key="1">
    <citation type="submission" date="2021-01" db="EMBL/GenBank/DDBJ databases">
        <authorList>
            <person name="Li R."/>
            <person name="Bekaert M."/>
        </authorList>
    </citation>
    <scope>NUCLEOTIDE SEQUENCE</scope>
    <source>
        <strain evidence="2">Farmed</strain>
    </source>
</reference>
<dbReference type="EMBL" id="CAHIKZ030000847">
    <property type="protein sequence ID" value="CAE1241669.1"/>
    <property type="molecule type" value="Genomic_DNA"/>
</dbReference>
<sequence length="163" mass="18359">MRNSGEIFTGMRERKDICSFFSLVNSPSLFLLQYHLSVSRHFSFNSHTISFSFLSQLFHFCLSVAISSSFLSFPILLSPSQISSFSSFCSFVSPYSSIYHIKINFLFSLSFSFSHINTFRPLFLFSSHSHLSSSFSAQSHTKSVVITISTTTSLVAVESQALR</sequence>
<evidence type="ECO:0008006" key="4">
    <source>
        <dbReference type="Google" id="ProtNLM"/>
    </source>
</evidence>
<comment type="caution">
    <text evidence="2">The sequence shown here is derived from an EMBL/GenBank/DDBJ whole genome shotgun (WGS) entry which is preliminary data.</text>
</comment>
<name>A0A812BU25_ACAPH</name>
<feature type="transmembrane region" description="Helical" evidence="1">
    <location>
        <begin position="57"/>
        <end position="77"/>
    </location>
</feature>
<feature type="transmembrane region" description="Helical" evidence="1">
    <location>
        <begin position="20"/>
        <end position="37"/>
    </location>
</feature>
<keyword evidence="3" id="KW-1185">Reference proteome</keyword>
<evidence type="ECO:0000256" key="1">
    <source>
        <dbReference type="SAM" id="Phobius"/>
    </source>
</evidence>
<protein>
    <recommendedName>
        <fullName evidence="4">Transmembrane protein</fullName>
    </recommendedName>
</protein>
<proteinExistence type="predicted"/>
<keyword evidence="1" id="KW-1133">Transmembrane helix</keyword>
<dbReference type="AlphaFoldDB" id="A0A812BU25"/>
<keyword evidence="1" id="KW-0812">Transmembrane</keyword>